<dbReference type="Gene3D" id="6.10.110.10">
    <property type="match status" value="1"/>
</dbReference>
<keyword evidence="3" id="KW-1185">Reference proteome</keyword>
<feature type="transmembrane region" description="Helical" evidence="1">
    <location>
        <begin position="47"/>
        <end position="71"/>
    </location>
</feature>
<evidence type="ECO:0000313" key="3">
    <source>
        <dbReference type="Proteomes" id="UP000243723"/>
    </source>
</evidence>
<sequence>MDEAKAAFEQIQANFGGLVAGLSDIKWEDLPANVTTRIANNPKMSAVGLLSFLIVAVPGLVAGPALAALGFGGVGPVAGSWAAAHQSAYGVSAIFSALQSAAMGGYGATVVGGVVQGGAAVLGVLSGVVGYQGGNGAATGGEVVAIARL</sequence>
<dbReference type="AlphaFoldDB" id="A0A2P8AJE3"/>
<dbReference type="STRING" id="40998.A0A2P8AJE3"/>
<reference evidence="2 3" key="1">
    <citation type="submission" date="2017-05" db="EMBL/GenBank/DDBJ databases">
        <title>Draft genome sequence of Elsinoe australis.</title>
        <authorList>
            <person name="Cheng Q."/>
        </authorList>
    </citation>
    <scope>NUCLEOTIDE SEQUENCE [LARGE SCALE GENOMIC DNA]</scope>
    <source>
        <strain evidence="2 3">NL1</strain>
    </source>
</reference>
<gene>
    <name evidence="2" type="ORF">B9Z65_748</name>
</gene>
<keyword evidence="1" id="KW-0812">Transmembrane</keyword>
<dbReference type="InterPro" id="IPR038213">
    <property type="entry name" value="IFI6/IFI27-like_sf"/>
</dbReference>
<name>A0A2P8AJE3_9PEZI</name>
<protein>
    <submittedName>
        <fullName evidence="2">Uncharacterized protein</fullName>
    </submittedName>
</protein>
<evidence type="ECO:0000256" key="1">
    <source>
        <dbReference type="SAM" id="Phobius"/>
    </source>
</evidence>
<proteinExistence type="predicted"/>
<keyword evidence="1" id="KW-0472">Membrane</keyword>
<accession>A0A2P8AJE3</accession>
<organism evidence="2 3">
    <name type="scientific">Elsinoe australis</name>
    <dbReference type="NCBI Taxonomy" id="40998"/>
    <lineage>
        <taxon>Eukaryota</taxon>
        <taxon>Fungi</taxon>
        <taxon>Dikarya</taxon>
        <taxon>Ascomycota</taxon>
        <taxon>Pezizomycotina</taxon>
        <taxon>Dothideomycetes</taxon>
        <taxon>Dothideomycetidae</taxon>
        <taxon>Myriangiales</taxon>
        <taxon>Elsinoaceae</taxon>
        <taxon>Elsinoe</taxon>
    </lineage>
</organism>
<dbReference type="Proteomes" id="UP000243723">
    <property type="component" value="Unassembled WGS sequence"/>
</dbReference>
<evidence type="ECO:0000313" key="2">
    <source>
        <dbReference type="EMBL" id="PSK60598.1"/>
    </source>
</evidence>
<comment type="caution">
    <text evidence="2">The sequence shown here is derived from an EMBL/GenBank/DDBJ whole genome shotgun (WGS) entry which is preliminary data.</text>
</comment>
<dbReference type="EMBL" id="NHZQ01000003">
    <property type="protein sequence ID" value="PSK60598.1"/>
    <property type="molecule type" value="Genomic_DNA"/>
</dbReference>
<keyword evidence="1" id="KW-1133">Transmembrane helix</keyword>